<dbReference type="AlphaFoldDB" id="S0KR07"/>
<reference evidence="3 4" key="1">
    <citation type="submission" date="2013-03" db="EMBL/GenBank/DDBJ databases">
        <title>The Genome Sequence of Enterococcus dispar ATCC_51266 (Illumina only assembly).</title>
        <authorList>
            <consortium name="The Broad Institute Genomics Platform"/>
            <consortium name="The Broad Institute Genome Sequencing Center for Infectious Disease"/>
            <person name="Earl A."/>
            <person name="Russ C."/>
            <person name="Gilmore M."/>
            <person name="Surin D."/>
            <person name="Walker B."/>
            <person name="Young S."/>
            <person name="Zeng Q."/>
            <person name="Gargeya S."/>
            <person name="Fitzgerald M."/>
            <person name="Haas B."/>
            <person name="Abouelleil A."/>
            <person name="Allen A.W."/>
            <person name="Alvarado L."/>
            <person name="Arachchi H.M."/>
            <person name="Berlin A.M."/>
            <person name="Chapman S.B."/>
            <person name="Gainer-Dewar J."/>
            <person name="Goldberg J."/>
            <person name="Griggs A."/>
            <person name="Gujja S."/>
            <person name="Hansen M."/>
            <person name="Howarth C."/>
            <person name="Imamovic A."/>
            <person name="Ireland A."/>
            <person name="Larimer J."/>
            <person name="McCowan C."/>
            <person name="Murphy C."/>
            <person name="Pearson M."/>
            <person name="Poon T.W."/>
            <person name="Priest M."/>
            <person name="Roberts A."/>
            <person name="Saif S."/>
            <person name="Shea T."/>
            <person name="Sisk P."/>
            <person name="Sykes S."/>
            <person name="Wortman J."/>
            <person name="Nusbaum C."/>
            <person name="Birren B."/>
        </authorList>
    </citation>
    <scope>NUCLEOTIDE SEQUENCE [LARGE SCALE GENOMIC DNA]</scope>
    <source>
        <strain evidence="3 4">ATCC 51266</strain>
    </source>
</reference>
<feature type="transmembrane region" description="Helical" evidence="1">
    <location>
        <begin position="12"/>
        <end position="31"/>
    </location>
</feature>
<dbReference type="eggNOG" id="COG4640">
    <property type="taxonomic scope" value="Bacteria"/>
</dbReference>
<keyword evidence="1" id="KW-0472">Membrane</keyword>
<dbReference type="RefSeq" id="WP_016172109.1">
    <property type="nucleotide sequence ID" value="NZ_ASWK01000001.1"/>
</dbReference>
<dbReference type="OrthoDB" id="192868at2"/>
<feature type="domain" description="DUF4234" evidence="2">
    <location>
        <begin position="9"/>
        <end position="72"/>
    </location>
</feature>
<dbReference type="STRING" id="44009.RV01_GL000597"/>
<evidence type="ECO:0000313" key="3">
    <source>
        <dbReference type="EMBL" id="EOT42568.1"/>
    </source>
</evidence>
<keyword evidence="4" id="KW-1185">Reference proteome</keyword>
<dbReference type="Pfam" id="PF14018">
    <property type="entry name" value="DUF4234"/>
    <property type="match status" value="1"/>
</dbReference>
<dbReference type="HOGENOM" id="CLU_094908_2_1_9"/>
<proteinExistence type="predicted"/>
<evidence type="ECO:0000313" key="4">
    <source>
        <dbReference type="Proteomes" id="UP000014127"/>
    </source>
</evidence>
<dbReference type="Proteomes" id="UP000014127">
    <property type="component" value="Unassembled WGS sequence"/>
</dbReference>
<keyword evidence="1" id="KW-1133">Transmembrane helix</keyword>
<accession>S0KR07</accession>
<dbReference type="EMBL" id="AHYR01000004">
    <property type="protein sequence ID" value="EOT42568.1"/>
    <property type="molecule type" value="Genomic_DNA"/>
</dbReference>
<protein>
    <recommendedName>
        <fullName evidence="2">DUF4234 domain-containing protein</fullName>
    </recommendedName>
</protein>
<evidence type="ECO:0000259" key="2">
    <source>
        <dbReference type="Pfam" id="PF14018"/>
    </source>
</evidence>
<dbReference type="PATRIC" id="fig|1139219.3.peg.895"/>
<evidence type="ECO:0000256" key="1">
    <source>
        <dbReference type="SAM" id="Phobius"/>
    </source>
</evidence>
<name>S0KR07_9ENTE</name>
<sequence>MAQKKWQKRSVIAVILFTLLTGGIYGIYFIYTTTKDLNELTDDYRLRPGWTLLFGLITCGLYMFYWWYRINDLVMAAQAQALRPYRSDNRLLFIVLRIFGLSVINMAILQADLNDVYEHLNIEVSGLNTTGDDEWSDY</sequence>
<keyword evidence="1" id="KW-0812">Transmembrane</keyword>
<dbReference type="InterPro" id="IPR025328">
    <property type="entry name" value="DUF4234"/>
</dbReference>
<feature type="transmembrane region" description="Helical" evidence="1">
    <location>
        <begin position="51"/>
        <end position="70"/>
    </location>
</feature>
<comment type="caution">
    <text evidence="3">The sequence shown here is derived from an EMBL/GenBank/DDBJ whole genome shotgun (WGS) entry which is preliminary data.</text>
</comment>
<gene>
    <name evidence="3" type="ORF">OMK_00928</name>
</gene>
<feature type="transmembrane region" description="Helical" evidence="1">
    <location>
        <begin position="91"/>
        <end position="111"/>
    </location>
</feature>
<organism evidence="3 4">
    <name type="scientific">Enterococcus dispar ATCC 51266</name>
    <dbReference type="NCBI Taxonomy" id="1139219"/>
    <lineage>
        <taxon>Bacteria</taxon>
        <taxon>Bacillati</taxon>
        <taxon>Bacillota</taxon>
        <taxon>Bacilli</taxon>
        <taxon>Lactobacillales</taxon>
        <taxon>Enterococcaceae</taxon>
        <taxon>Enterococcus</taxon>
    </lineage>
</organism>